<dbReference type="RefSeq" id="WP_198111080.1">
    <property type="nucleotide sequence ID" value="NZ_JAEDAK010000006.1"/>
</dbReference>
<feature type="transmembrane region" description="Helical" evidence="1">
    <location>
        <begin position="52"/>
        <end position="74"/>
    </location>
</feature>
<accession>A0A931J716</accession>
<feature type="transmembrane region" description="Helical" evidence="1">
    <location>
        <begin position="273"/>
        <end position="295"/>
    </location>
</feature>
<protein>
    <submittedName>
        <fullName evidence="2">Uncharacterized protein</fullName>
    </submittedName>
</protein>
<feature type="transmembrane region" description="Helical" evidence="1">
    <location>
        <begin position="386"/>
        <end position="407"/>
    </location>
</feature>
<keyword evidence="3" id="KW-1185">Reference proteome</keyword>
<dbReference type="AlphaFoldDB" id="A0A931J716"/>
<name>A0A931J716_9BURK</name>
<feature type="transmembrane region" description="Helical" evidence="1">
    <location>
        <begin position="360"/>
        <end position="380"/>
    </location>
</feature>
<evidence type="ECO:0000313" key="3">
    <source>
        <dbReference type="Proteomes" id="UP000613266"/>
    </source>
</evidence>
<organism evidence="2 3">
    <name type="scientific">Inhella proteolytica</name>
    <dbReference type="NCBI Taxonomy" id="2795029"/>
    <lineage>
        <taxon>Bacteria</taxon>
        <taxon>Pseudomonadati</taxon>
        <taxon>Pseudomonadota</taxon>
        <taxon>Betaproteobacteria</taxon>
        <taxon>Burkholderiales</taxon>
        <taxon>Sphaerotilaceae</taxon>
        <taxon>Inhella</taxon>
    </lineage>
</organism>
<feature type="transmembrane region" description="Helical" evidence="1">
    <location>
        <begin position="23"/>
        <end position="46"/>
    </location>
</feature>
<feature type="transmembrane region" description="Helical" evidence="1">
    <location>
        <begin position="141"/>
        <end position="163"/>
    </location>
</feature>
<feature type="transmembrane region" description="Helical" evidence="1">
    <location>
        <begin position="121"/>
        <end position="136"/>
    </location>
</feature>
<comment type="caution">
    <text evidence="2">The sequence shown here is derived from an EMBL/GenBank/DDBJ whole genome shotgun (WGS) entry which is preliminary data.</text>
</comment>
<evidence type="ECO:0000313" key="2">
    <source>
        <dbReference type="EMBL" id="MBH9577305.1"/>
    </source>
</evidence>
<sequence length="477" mass="51445">MSAVPSPHAMVWQRMRWLLQHRLTLANLVVSLLGPLVVLVFLQQIAGVGWRLMISGLAGGLGFALVLWPLAQLWGQNDPRWARLVPGHLRALRRASLLAVALVVLGSSLLVAWRWGLDPEGPLAIGAGVVALAWVLRRPRLLWALVLGAPLLLAVLALLMRAVPGLQAVVGAGFAAAGTPVAALLAAALCLWALWRWVGNGDAAHWRDHSARLQARRSAQRGWTPGEGWADQLLGRLARWFTWPREWHFQRVLHAGPVAKLDHMLSRSAHWSVRLWVALHIGALVGLLMVLAASAEKAADRPTGDTLVGLWVGALSLAFAADVSRSKALWRRQREQAVLALLPGLSSRPGQLTRALSARWLTQGLLSWGLVLLAMLAYLPSTGERIAAAMGIALAGCLPLVLAGALIDPARLPQAPSRAMEAGVFGICLIAWLLSPLGWPFALPVVAVAVAALPWALWRWQRLAHAPAPFPVGRLSD</sequence>
<feature type="transmembrane region" description="Helical" evidence="1">
    <location>
        <begin position="169"/>
        <end position="195"/>
    </location>
</feature>
<keyword evidence="1" id="KW-1133">Transmembrane helix</keyword>
<keyword evidence="1" id="KW-0812">Transmembrane</keyword>
<dbReference type="EMBL" id="JAEDAK010000006">
    <property type="protein sequence ID" value="MBH9577305.1"/>
    <property type="molecule type" value="Genomic_DNA"/>
</dbReference>
<reference evidence="2" key="1">
    <citation type="submission" date="2020-12" db="EMBL/GenBank/DDBJ databases">
        <title>The genome sequence of Inhella sp. 1Y17.</title>
        <authorList>
            <person name="Liu Y."/>
        </authorList>
    </citation>
    <scope>NUCLEOTIDE SEQUENCE</scope>
    <source>
        <strain evidence="2">1Y17</strain>
    </source>
</reference>
<evidence type="ECO:0000256" key="1">
    <source>
        <dbReference type="SAM" id="Phobius"/>
    </source>
</evidence>
<keyword evidence="1" id="KW-0472">Membrane</keyword>
<gene>
    <name evidence="2" type="ORF">I7X39_10385</name>
</gene>
<feature type="transmembrane region" description="Helical" evidence="1">
    <location>
        <begin position="307"/>
        <end position="324"/>
    </location>
</feature>
<proteinExistence type="predicted"/>
<feature type="transmembrane region" description="Helical" evidence="1">
    <location>
        <begin position="95"/>
        <end position="115"/>
    </location>
</feature>
<dbReference type="Proteomes" id="UP000613266">
    <property type="component" value="Unassembled WGS sequence"/>
</dbReference>